<comment type="similarity">
    <text evidence="1">Belongs to the peptidase S33 family.</text>
</comment>
<dbReference type="PANTHER" id="PTHR43248">
    <property type="entry name" value="2-SUCCINYL-6-HYDROXY-2,4-CYCLOHEXADIENE-1-CARBOXYLATE SYNTHASE"/>
    <property type="match status" value="1"/>
</dbReference>
<dbReference type="Pfam" id="PF08386">
    <property type="entry name" value="Abhydrolase_4"/>
    <property type="match status" value="1"/>
</dbReference>
<evidence type="ECO:0000256" key="1">
    <source>
        <dbReference type="ARBA" id="ARBA00010088"/>
    </source>
</evidence>
<feature type="domain" description="Peptidase S33 tripeptidyl aminopeptidase-like C-terminal" evidence="6">
    <location>
        <begin position="394"/>
        <end position="489"/>
    </location>
</feature>
<protein>
    <submittedName>
        <fullName evidence="7">Alpha/beta hydrolase</fullName>
    </submittedName>
</protein>
<keyword evidence="2 5" id="KW-0732">Signal</keyword>
<dbReference type="InterPro" id="IPR051601">
    <property type="entry name" value="Serine_prot/Carboxylest_S33"/>
</dbReference>
<evidence type="ECO:0000313" key="8">
    <source>
        <dbReference type="Proteomes" id="UP001597063"/>
    </source>
</evidence>
<reference evidence="8" key="1">
    <citation type="journal article" date="2019" name="Int. J. Syst. Evol. Microbiol.">
        <title>The Global Catalogue of Microorganisms (GCM) 10K type strain sequencing project: providing services to taxonomists for standard genome sequencing and annotation.</title>
        <authorList>
            <consortium name="The Broad Institute Genomics Platform"/>
            <consortium name="The Broad Institute Genome Sequencing Center for Infectious Disease"/>
            <person name="Wu L."/>
            <person name="Ma J."/>
        </authorList>
    </citation>
    <scope>NUCLEOTIDE SEQUENCE [LARGE SCALE GENOMIC DNA]</scope>
    <source>
        <strain evidence="8">JCM 9371</strain>
    </source>
</reference>
<name>A0ABW2Y355_9ACTN</name>
<evidence type="ECO:0000256" key="2">
    <source>
        <dbReference type="ARBA" id="ARBA00022729"/>
    </source>
</evidence>
<organism evidence="7 8">
    <name type="scientific">Actinomadura fibrosa</name>
    <dbReference type="NCBI Taxonomy" id="111802"/>
    <lineage>
        <taxon>Bacteria</taxon>
        <taxon>Bacillati</taxon>
        <taxon>Actinomycetota</taxon>
        <taxon>Actinomycetes</taxon>
        <taxon>Streptosporangiales</taxon>
        <taxon>Thermomonosporaceae</taxon>
        <taxon>Actinomadura</taxon>
    </lineage>
</organism>
<evidence type="ECO:0000313" key="7">
    <source>
        <dbReference type="EMBL" id="MFD0692243.1"/>
    </source>
</evidence>
<dbReference type="Gene3D" id="3.40.50.1820">
    <property type="entry name" value="alpha/beta hydrolase"/>
    <property type="match status" value="1"/>
</dbReference>
<dbReference type="SUPFAM" id="SSF53474">
    <property type="entry name" value="alpha/beta-Hydrolases"/>
    <property type="match status" value="1"/>
</dbReference>
<dbReference type="PANTHER" id="PTHR43248:SF29">
    <property type="entry name" value="TRIPEPTIDYL AMINOPEPTIDASE"/>
    <property type="match status" value="1"/>
</dbReference>
<feature type="chain" id="PRO_5046281953" evidence="5">
    <location>
        <begin position="36"/>
        <end position="511"/>
    </location>
</feature>
<evidence type="ECO:0000256" key="5">
    <source>
        <dbReference type="SAM" id="SignalP"/>
    </source>
</evidence>
<keyword evidence="3 7" id="KW-0378">Hydrolase</keyword>
<gene>
    <name evidence="7" type="ORF">ACFQZM_47690</name>
</gene>
<feature type="compositionally biased region" description="Polar residues" evidence="4">
    <location>
        <begin position="489"/>
        <end position="500"/>
    </location>
</feature>
<evidence type="ECO:0000259" key="6">
    <source>
        <dbReference type="Pfam" id="PF08386"/>
    </source>
</evidence>
<sequence length="511" mass="54673">MGLPTIQRSSMRPARTAAALAVAAAATGAAVPATALTWAPCEDLGEPAPGVRCATLDVPLDYARPDGTRIRIAVSRRTADGPAGRRGVLVLNPGGTDRSELAMPARLVAQGLPDEVRGRYDLVTFDPRGVGRSAPATCDLQAGQELNIPPSPYARDTGDVLRSAALMRTIAHQCGASKTGYLLPHMSTADVARDMDRVRAALGEERISYLGYSYGTYLGAVYATLFPRRTDRIVLDGVVGPGGMDHTWSRRLAEGVEQRFPDFARWAAARNRTYGLGATPRQVRDGYFRLASRLDRAPAGTMDGPGFRYLTFSSLFSDQTFPALAKAWRALAETWRRPGPGAAGDLPGRDEPADFSGMIQRSCSDAPWPHDISYYARTIESDRSRFPMFGASAAGIWPCAFWPSRPTGARIRIGAAGPSNILLVSFTRDPGTPWRGAAEMRVALGRRARLLAVDGGGHMVYLSGASACADTIVTRFLASGVRPVTDSRCGSNTVTSTGTQRVDLGTGRREG</sequence>
<keyword evidence="8" id="KW-1185">Reference proteome</keyword>
<feature type="region of interest" description="Disordered" evidence="4">
    <location>
        <begin position="489"/>
        <end position="511"/>
    </location>
</feature>
<evidence type="ECO:0000256" key="3">
    <source>
        <dbReference type="ARBA" id="ARBA00022801"/>
    </source>
</evidence>
<dbReference type="GO" id="GO:0016787">
    <property type="term" value="F:hydrolase activity"/>
    <property type="evidence" value="ECO:0007669"/>
    <property type="project" value="UniProtKB-KW"/>
</dbReference>
<proteinExistence type="inferred from homology"/>
<dbReference type="RefSeq" id="WP_242618972.1">
    <property type="nucleotide sequence ID" value="NZ_CAACUY010000010.1"/>
</dbReference>
<evidence type="ECO:0000256" key="4">
    <source>
        <dbReference type="SAM" id="MobiDB-lite"/>
    </source>
</evidence>
<dbReference type="Proteomes" id="UP001597063">
    <property type="component" value="Unassembled WGS sequence"/>
</dbReference>
<feature type="signal peptide" evidence="5">
    <location>
        <begin position="1"/>
        <end position="35"/>
    </location>
</feature>
<dbReference type="EMBL" id="JBHTGP010000038">
    <property type="protein sequence ID" value="MFD0692243.1"/>
    <property type="molecule type" value="Genomic_DNA"/>
</dbReference>
<dbReference type="InterPro" id="IPR013595">
    <property type="entry name" value="Pept_S33_TAP-like_C"/>
</dbReference>
<dbReference type="InterPro" id="IPR029058">
    <property type="entry name" value="AB_hydrolase_fold"/>
</dbReference>
<accession>A0ABW2Y355</accession>
<comment type="caution">
    <text evidence="7">The sequence shown here is derived from an EMBL/GenBank/DDBJ whole genome shotgun (WGS) entry which is preliminary data.</text>
</comment>